<dbReference type="GO" id="GO:0030596">
    <property type="term" value="F:alpha-L-rhamnosidase activity"/>
    <property type="evidence" value="ECO:0007669"/>
    <property type="project" value="UniProtKB-EC"/>
</dbReference>
<accession>A0A9X3J5H0</accession>
<dbReference type="PROSITE" id="PS51820">
    <property type="entry name" value="PA14"/>
    <property type="match status" value="1"/>
</dbReference>
<dbReference type="SMART" id="SM00758">
    <property type="entry name" value="PA14"/>
    <property type="match status" value="1"/>
</dbReference>
<dbReference type="Pfam" id="PF08531">
    <property type="entry name" value="Bac_rhamnosid_N"/>
    <property type="match status" value="1"/>
</dbReference>
<dbReference type="SUPFAM" id="SSF56988">
    <property type="entry name" value="Anthrax protective antigen"/>
    <property type="match status" value="1"/>
</dbReference>
<dbReference type="GO" id="GO:0005975">
    <property type="term" value="P:carbohydrate metabolic process"/>
    <property type="evidence" value="ECO:0007669"/>
    <property type="project" value="InterPro"/>
</dbReference>
<gene>
    <name evidence="5" type="ORF">OU798_03710</name>
</gene>
<dbReference type="InterPro" id="IPR011658">
    <property type="entry name" value="PA14_dom"/>
</dbReference>
<evidence type="ECO:0000259" key="4">
    <source>
        <dbReference type="PROSITE" id="PS51820"/>
    </source>
</evidence>
<dbReference type="InterPro" id="IPR008928">
    <property type="entry name" value="6-hairpin_glycosidase_sf"/>
</dbReference>
<dbReference type="Gene3D" id="1.50.10.10">
    <property type="match status" value="1"/>
</dbReference>
<dbReference type="Pfam" id="PF25788">
    <property type="entry name" value="Ig_Rha78A_N"/>
    <property type="match status" value="1"/>
</dbReference>
<feature type="domain" description="PA14" evidence="4">
    <location>
        <begin position="999"/>
        <end position="1137"/>
    </location>
</feature>
<dbReference type="Proteomes" id="UP001145087">
    <property type="component" value="Unassembled WGS sequence"/>
</dbReference>
<dbReference type="RefSeq" id="WP_343331768.1">
    <property type="nucleotide sequence ID" value="NZ_JAPOHD010000007.1"/>
</dbReference>
<reference evidence="5" key="1">
    <citation type="submission" date="2022-11" db="EMBL/GenBank/DDBJ databases">
        <title>Marilongibacter aestuarii gen. nov., sp. nov., isolated from tidal flat sediment.</title>
        <authorList>
            <person name="Jiayan W."/>
        </authorList>
    </citation>
    <scope>NUCLEOTIDE SEQUENCE</scope>
    <source>
        <strain evidence="5">Z1-6</strain>
    </source>
</reference>
<dbReference type="SUPFAM" id="SSF48208">
    <property type="entry name" value="Six-hairpin glycosidases"/>
    <property type="match status" value="1"/>
</dbReference>
<evidence type="ECO:0000313" key="6">
    <source>
        <dbReference type="Proteomes" id="UP001145087"/>
    </source>
</evidence>
<keyword evidence="6" id="KW-1185">Reference proteome</keyword>
<comment type="caution">
    <text evidence="5">The sequence shown here is derived from an EMBL/GenBank/DDBJ whole genome shotgun (WGS) entry which is preliminary data.</text>
</comment>
<dbReference type="Pfam" id="PF07691">
    <property type="entry name" value="PA14"/>
    <property type="match status" value="1"/>
</dbReference>
<dbReference type="InterPro" id="IPR013737">
    <property type="entry name" value="Bac_rhamnosid_N"/>
</dbReference>
<organism evidence="5 6">
    <name type="scientific">Draconibacterium aestuarii</name>
    <dbReference type="NCBI Taxonomy" id="2998507"/>
    <lineage>
        <taxon>Bacteria</taxon>
        <taxon>Pseudomonadati</taxon>
        <taxon>Bacteroidota</taxon>
        <taxon>Bacteroidia</taxon>
        <taxon>Marinilabiliales</taxon>
        <taxon>Prolixibacteraceae</taxon>
        <taxon>Draconibacterium</taxon>
    </lineage>
</organism>
<dbReference type="PANTHER" id="PTHR33307:SF6">
    <property type="entry name" value="ALPHA-RHAMNOSIDASE (EUROFUNG)-RELATED"/>
    <property type="match status" value="1"/>
</dbReference>
<evidence type="ECO:0000313" key="5">
    <source>
        <dbReference type="EMBL" id="MCY1719431.1"/>
    </source>
</evidence>
<dbReference type="EC" id="3.2.1.40" evidence="2"/>
<comment type="catalytic activity">
    <reaction evidence="1">
        <text>Hydrolysis of terminal non-reducing alpha-L-rhamnose residues in alpha-L-rhamnosides.</text>
        <dbReference type="EC" id="3.2.1.40"/>
    </reaction>
</comment>
<dbReference type="Pfam" id="PF13290">
    <property type="entry name" value="CHB_HEX_C_1"/>
    <property type="match status" value="1"/>
</dbReference>
<dbReference type="Pfam" id="PF17389">
    <property type="entry name" value="Bac_rhamnosid6H"/>
    <property type="match status" value="1"/>
</dbReference>
<dbReference type="PANTHER" id="PTHR33307">
    <property type="entry name" value="ALPHA-RHAMNOSIDASE (EUROFUNG)"/>
    <property type="match status" value="1"/>
</dbReference>
<protein>
    <recommendedName>
        <fullName evidence="2">alpha-L-rhamnosidase</fullName>
        <ecNumber evidence="2">3.2.1.40</ecNumber>
    </recommendedName>
</protein>
<name>A0A9X3J5H0_9BACT</name>
<dbReference type="Pfam" id="PF05592">
    <property type="entry name" value="Bac_rhamnosid"/>
    <property type="match status" value="1"/>
</dbReference>
<dbReference type="InterPro" id="IPR013783">
    <property type="entry name" value="Ig-like_fold"/>
</dbReference>
<dbReference type="Gene3D" id="3.90.182.10">
    <property type="entry name" value="Toxin - Anthrax Protective Antigen,domain 1"/>
    <property type="match status" value="1"/>
</dbReference>
<sequence length="1142" mass="129693">MTTQPMVTYKFQLLSIILIILILSSCQSSKEEPETIDLRCEYLNNPIGIDVLNPHLSWKMKSKERGAAQTAYRIQAATSIALLESETPDLWDSGKIESDQSIQIEYRGNSLNSGTSVFWRVQVWGENGKVMKWSQPAKWEMGLLKKEDWQSKWIGASEFLSKEAWKLPSPLFRKEVRFSKKIKKARVFISGLGYYELYINGQKVGDHVLSPNQTNYDRRDVEKWDEPRIGNMTTTVLYETYDISNDVHEGENALGVILGNGWYIQADRPNDKSLWYDTPRFIAQFEIVFEDGTRQWITSDETWKNSVSPVKYNGLHSGEIYDARLEQEGWNEPGFDDSNWENATVARPPTGTLKAQMSPPDRVTRTIQPVSISEVDKGVYRYDFGEMFSGWARIKISGERGTEIKLRFIEELGPAYGQTDTYILKGVGTEAWEPRFTWHAFRYVEVSGSPAEFALESIEGRVVHTDVKNVGSFECSDTLLNRILKNYQSTQTGNLHGGIPSDCPHRERRGYTGDGQISAKAAIYNFDMATFYTKWLRDIRDAQNHKTGYVPNTTPYQDGGGGTGWGAAYAIIPWYMYQYYGDVRILEEHYQGMLHWMDYLASELDEGGILRDQGLGEWVPPETVEIPADFVNTCYYFYCCDLMTKVATVLEKVSDKNYFENLALDAQKTINTNWFNTENSSYSIGRQGANIFPLGFGITNPDDAEFVFKRLIENVVKNKIHFDTGILATPLLLDVLSDFGRADLAYTIMAQRDFPGFGYMIEKGATTIWETWKGDASHSHPMFGSVCQWFYQYLAGIAPDDNNPGFKHSIIKPFPVRSLNFVMANYPSLYGDIITEWNWNNNDYLLQVTVPANTTAAVHVLAKNRDSVTEGGKSVSRNDQIRFLKMEGNNAVFEVSSGTYQFLSEDCKSMLAKPVLPTPLIYPGDKTLYKGDSVKVSIKSTVADATIYYTLNNSEPDNKSTLYTAPFFIAENTVIKAKMVAEGYNNGFTKTNTINFIDPEINGLRYYYYEGVWTKLPDFSSIEHQKSGIVYECGLDKINAKKDEFALLFEGEIKIDKSGEYEFFINSNDGTCLYLNNQLVVDHDGLHGAELEKAGKIYLEKGFYPILLKYFQAGGGLFLRLQYAGPDIEKQEIPAIKLFQVK</sequence>
<dbReference type="InterPro" id="IPR016007">
    <property type="entry name" value="Alpha_rhamnosid"/>
</dbReference>
<dbReference type="InterPro" id="IPR037524">
    <property type="entry name" value="PA14/GLEYA"/>
</dbReference>
<dbReference type="Gene3D" id="2.60.40.10">
    <property type="entry name" value="Immunoglobulins"/>
    <property type="match status" value="1"/>
</dbReference>
<dbReference type="AlphaFoldDB" id="A0A9X3J5H0"/>
<dbReference type="Pfam" id="PF17390">
    <property type="entry name" value="Bac_rhamnosid_C"/>
    <property type="match status" value="1"/>
</dbReference>
<keyword evidence="3 5" id="KW-0378">Hydrolase</keyword>
<proteinExistence type="predicted"/>
<dbReference type="InterPro" id="IPR035398">
    <property type="entry name" value="Bac_rhamnosid_C"/>
</dbReference>
<evidence type="ECO:0000256" key="3">
    <source>
        <dbReference type="ARBA" id="ARBA00022801"/>
    </source>
</evidence>
<evidence type="ECO:0000256" key="2">
    <source>
        <dbReference type="ARBA" id="ARBA00012652"/>
    </source>
</evidence>
<dbReference type="InterPro" id="IPR008902">
    <property type="entry name" value="Rhamnosid_concanavalin"/>
</dbReference>
<evidence type="ECO:0000256" key="1">
    <source>
        <dbReference type="ARBA" id="ARBA00001445"/>
    </source>
</evidence>
<dbReference type="Gene3D" id="2.60.420.10">
    <property type="entry name" value="Maltose phosphorylase, domain 3"/>
    <property type="match status" value="1"/>
</dbReference>
<dbReference type="InterPro" id="IPR035396">
    <property type="entry name" value="Bac_rhamnosid6H"/>
</dbReference>
<dbReference type="InterPro" id="IPR012341">
    <property type="entry name" value="6hp_glycosidase-like_sf"/>
</dbReference>
<dbReference type="EMBL" id="JAPOHD010000007">
    <property type="protein sequence ID" value="MCY1719431.1"/>
    <property type="molecule type" value="Genomic_DNA"/>
</dbReference>
<dbReference type="InterPro" id="IPR059177">
    <property type="entry name" value="GH29D-like_dom"/>
</dbReference>
<dbReference type="Gene3D" id="2.60.120.260">
    <property type="entry name" value="Galactose-binding domain-like"/>
    <property type="match status" value="2"/>
</dbReference>